<dbReference type="Pfam" id="PF24883">
    <property type="entry name" value="NPHP3_N"/>
    <property type="match status" value="1"/>
</dbReference>
<evidence type="ECO:0000313" key="8">
    <source>
        <dbReference type="Proteomes" id="UP001172155"/>
    </source>
</evidence>
<evidence type="ECO:0000259" key="6">
    <source>
        <dbReference type="Pfam" id="PF24883"/>
    </source>
</evidence>
<dbReference type="Gene3D" id="3.40.50.1820">
    <property type="entry name" value="alpha/beta hydrolase"/>
    <property type="match status" value="1"/>
</dbReference>
<sequence length="1293" mass="144303">MARPPLPKLTEHGVTVVFEAENPTIDILFVHGFTGHPERTWTLELPREQSLPLRKRPAPSSSDVGPPPSKVSRIFTSHSQRPAGLDTHSPQPPPEPHSVYWPYDLVPDTIPNSRVLTYGYDTNIRSRFGSTPVSKKSVGDHGWDLLCTLADNRRDAPSRPLVFVAHSLGGLLSKVALIKASEHGQLQSQAHLRSIPQSTVGVLFFGTPHQGADPFNTTHRVLKSLAGLGVQYNDSVVQTLLQRGDYLKSIQDSFVILSKHRRWTIFSFQEEFEDRLLGKKVVEDESSCIGDPELETKRHIGKDHRDMVRFSGDSDPEYQKVAHALRSIYDHVQVPSGPHLQRSDITEDNVPSNNGPLPANVPTIDSAQALTKRQELMGLLDFDEIGARLLSLKAPHNKTCTWFLENEKYRQWLDLRNVDDHHGFLWIKGKPGSGKSILMKFLEERTRLSAAKDPNHLFASFFFYAPGKPLEKSTLGLYRSLLWQLLRNATDLQRVLDEFDFNAWRVTKRAGWQNEALKRTIERAIDYLGDRDFSVFIDALDECRDDDVADMVSFFEDLGERAAEKSIRLRICFSSRHYPLIELRCGSEIILEDQDEHSEDIARYISSKLRLSKSKQAQNFGNELLTKSAGVFLWVALVIPMLNKANAGGRVDQLQKCLSTIPMGLDNLFDMILARDDEDMDELRFCIQLILFAIRPVALTEYFFALHRAGDNDLHGSWAANEVDSDVMGRFALSSSKGLAEVTKTRKKGKDPTVQFIHESVRDFFFSESGRRRLWPSFNHGEFTGFGHDALKLRCLGEVEAYQSRGSQASTGSAQDLIQMWPFLRYATDNILLHSNQAQQYGVSQDGFLLQFSGHQEDWVKLYNAFEKFKSRHYSDKVDIIYILAEHGLNNLLQIHPRLSTNLSIHGGRYFLPLAAAALLKHKATARVLVASLSPDPGFAAGIEDCVTELSRGRNDKLASMKDFSNLLLELNHIPLMEHCKVVRFQTLEGHSYWVRSVAFSPDGQTLASASADKTVRLWDTATGAFRKTLEGHSHSVQSVAFSPDGQTLASASNDVIVRLWDAATGAFRQTLEGHSDWVQSVAFSPDGQTLASASADNTVRLWDAATGAFRQMLEGHSDCVWSVAFSPDGQTLASASADKTVRLWDTATGAFRQTLEGHSDWVQSVAFSPDGQTLASASADKTVRLWDTATGAFRQTLEGHSNWVRSVAFSPDGQTLASASDDNTVRLWDAATGAFRQTLEGHSDWVQSVAFSPDGQTLASASDDNTVRLWDAATGAFRQPFEMQSLSFSGNC</sequence>
<feature type="repeat" description="WD" evidence="3">
    <location>
        <begin position="1072"/>
        <end position="1113"/>
    </location>
</feature>
<dbReference type="InterPro" id="IPR029058">
    <property type="entry name" value="AB_hydrolase_fold"/>
</dbReference>
<gene>
    <name evidence="7" type="ORF">B0T18DRAFT_368817</name>
</gene>
<evidence type="ECO:0008006" key="9">
    <source>
        <dbReference type="Google" id="ProtNLM"/>
    </source>
</evidence>
<dbReference type="InterPro" id="IPR055442">
    <property type="entry name" value="Beta-prop_EML-like_2nd"/>
</dbReference>
<feature type="repeat" description="WD" evidence="3">
    <location>
        <begin position="1114"/>
        <end position="1155"/>
    </location>
</feature>
<dbReference type="Proteomes" id="UP001172155">
    <property type="component" value="Unassembled WGS sequence"/>
</dbReference>
<evidence type="ECO:0000256" key="4">
    <source>
        <dbReference type="SAM" id="MobiDB-lite"/>
    </source>
</evidence>
<evidence type="ECO:0000256" key="2">
    <source>
        <dbReference type="ARBA" id="ARBA00022737"/>
    </source>
</evidence>
<dbReference type="InterPro" id="IPR019775">
    <property type="entry name" value="WD40_repeat_CS"/>
</dbReference>
<name>A0AA40K588_9PEZI</name>
<dbReference type="PROSITE" id="PS00678">
    <property type="entry name" value="WD_REPEATS_1"/>
    <property type="match status" value="7"/>
</dbReference>
<dbReference type="PROSITE" id="PS50082">
    <property type="entry name" value="WD_REPEATS_2"/>
    <property type="match status" value="7"/>
</dbReference>
<dbReference type="SUPFAM" id="SSF52540">
    <property type="entry name" value="P-loop containing nucleoside triphosphate hydrolases"/>
    <property type="match status" value="1"/>
</dbReference>
<dbReference type="EMBL" id="JAUKUD010000004">
    <property type="protein sequence ID" value="KAK0746428.1"/>
    <property type="molecule type" value="Genomic_DNA"/>
</dbReference>
<feature type="repeat" description="WD" evidence="3">
    <location>
        <begin position="1198"/>
        <end position="1239"/>
    </location>
</feature>
<feature type="domain" description="EML-like second beta-propeller" evidence="5">
    <location>
        <begin position="1121"/>
        <end position="1277"/>
    </location>
</feature>
<dbReference type="Gene3D" id="3.40.50.300">
    <property type="entry name" value="P-loop containing nucleotide triphosphate hydrolases"/>
    <property type="match status" value="1"/>
</dbReference>
<feature type="repeat" description="WD" evidence="3">
    <location>
        <begin position="988"/>
        <end position="1029"/>
    </location>
</feature>
<reference evidence="7" key="1">
    <citation type="submission" date="2023-06" db="EMBL/GenBank/DDBJ databases">
        <title>Genome-scale phylogeny and comparative genomics of the fungal order Sordariales.</title>
        <authorList>
            <consortium name="Lawrence Berkeley National Laboratory"/>
            <person name="Hensen N."/>
            <person name="Bonometti L."/>
            <person name="Westerberg I."/>
            <person name="Brannstrom I.O."/>
            <person name="Guillou S."/>
            <person name="Cros-Aarteil S."/>
            <person name="Calhoun S."/>
            <person name="Haridas S."/>
            <person name="Kuo A."/>
            <person name="Mondo S."/>
            <person name="Pangilinan J."/>
            <person name="Riley R."/>
            <person name="LaButti K."/>
            <person name="Andreopoulos B."/>
            <person name="Lipzen A."/>
            <person name="Chen C."/>
            <person name="Yanf M."/>
            <person name="Daum C."/>
            <person name="Ng V."/>
            <person name="Clum A."/>
            <person name="Steindorff A."/>
            <person name="Ohm R."/>
            <person name="Martin F."/>
            <person name="Silar P."/>
            <person name="Natvig D."/>
            <person name="Lalanne C."/>
            <person name="Gautier V."/>
            <person name="Ament-velasquez S.L."/>
            <person name="Kruys A."/>
            <person name="Hutchinson M.I."/>
            <person name="Powell A.J."/>
            <person name="Barry K."/>
            <person name="Miller A.N."/>
            <person name="Grigoriev I.V."/>
            <person name="Debuchy R."/>
            <person name="Gladieux P."/>
            <person name="Thoren M.H."/>
            <person name="Johannesson H."/>
        </authorList>
    </citation>
    <scope>NUCLEOTIDE SEQUENCE</scope>
    <source>
        <strain evidence="7">SMH3187-1</strain>
    </source>
</reference>
<dbReference type="Pfam" id="PF00400">
    <property type="entry name" value="WD40"/>
    <property type="match status" value="3"/>
</dbReference>
<dbReference type="SUPFAM" id="SSF50978">
    <property type="entry name" value="WD40 repeat-like"/>
    <property type="match status" value="1"/>
</dbReference>
<dbReference type="SMART" id="SM00320">
    <property type="entry name" value="WD40"/>
    <property type="match status" value="7"/>
</dbReference>
<organism evidence="7 8">
    <name type="scientific">Schizothecium vesticola</name>
    <dbReference type="NCBI Taxonomy" id="314040"/>
    <lineage>
        <taxon>Eukaryota</taxon>
        <taxon>Fungi</taxon>
        <taxon>Dikarya</taxon>
        <taxon>Ascomycota</taxon>
        <taxon>Pezizomycotina</taxon>
        <taxon>Sordariomycetes</taxon>
        <taxon>Sordariomycetidae</taxon>
        <taxon>Sordariales</taxon>
        <taxon>Schizotheciaceae</taxon>
        <taxon>Schizothecium</taxon>
    </lineage>
</organism>
<dbReference type="InterPro" id="IPR020472">
    <property type="entry name" value="WD40_PAC1"/>
</dbReference>
<feature type="region of interest" description="Disordered" evidence="4">
    <location>
        <begin position="80"/>
        <end position="99"/>
    </location>
</feature>
<dbReference type="InterPro" id="IPR036322">
    <property type="entry name" value="WD40_repeat_dom_sf"/>
</dbReference>
<dbReference type="InterPro" id="IPR027417">
    <property type="entry name" value="P-loop_NTPase"/>
</dbReference>
<feature type="repeat" description="WD" evidence="3">
    <location>
        <begin position="1240"/>
        <end position="1281"/>
    </location>
</feature>
<keyword evidence="1 3" id="KW-0853">WD repeat</keyword>
<evidence type="ECO:0000259" key="5">
    <source>
        <dbReference type="Pfam" id="PF23414"/>
    </source>
</evidence>
<dbReference type="Pfam" id="PF23414">
    <property type="entry name" value="Beta-prop_EML_2"/>
    <property type="match status" value="1"/>
</dbReference>
<dbReference type="SUPFAM" id="SSF53474">
    <property type="entry name" value="alpha/beta-Hydrolases"/>
    <property type="match status" value="1"/>
</dbReference>
<evidence type="ECO:0000256" key="3">
    <source>
        <dbReference type="PROSITE-ProRule" id="PRU00221"/>
    </source>
</evidence>
<accession>A0AA40K588</accession>
<keyword evidence="8" id="KW-1185">Reference proteome</keyword>
<dbReference type="InterPro" id="IPR001680">
    <property type="entry name" value="WD40_rpt"/>
</dbReference>
<feature type="region of interest" description="Disordered" evidence="4">
    <location>
        <begin position="44"/>
        <end position="74"/>
    </location>
</feature>
<comment type="caution">
    <text evidence="7">The sequence shown here is derived from an EMBL/GenBank/DDBJ whole genome shotgun (WGS) entry which is preliminary data.</text>
</comment>
<dbReference type="CDD" id="cd00200">
    <property type="entry name" value="WD40"/>
    <property type="match status" value="1"/>
</dbReference>
<dbReference type="InterPro" id="IPR015943">
    <property type="entry name" value="WD40/YVTN_repeat-like_dom_sf"/>
</dbReference>
<keyword evidence="2" id="KW-0677">Repeat</keyword>
<dbReference type="PANTHER" id="PTHR19879:SF9">
    <property type="entry name" value="TRANSCRIPTION INITIATION FACTOR TFIID SUBUNIT 5"/>
    <property type="match status" value="1"/>
</dbReference>
<feature type="repeat" description="WD" evidence="3">
    <location>
        <begin position="1156"/>
        <end position="1197"/>
    </location>
</feature>
<feature type="domain" description="Nephrocystin 3-like N-terminal" evidence="6">
    <location>
        <begin position="399"/>
        <end position="576"/>
    </location>
</feature>
<dbReference type="Gene3D" id="2.130.10.10">
    <property type="entry name" value="YVTN repeat-like/Quinoprotein amine dehydrogenase"/>
    <property type="match status" value="3"/>
</dbReference>
<protein>
    <recommendedName>
        <fullName evidence="9">WD40 repeat-like protein</fullName>
    </recommendedName>
</protein>
<proteinExistence type="predicted"/>
<dbReference type="PROSITE" id="PS50294">
    <property type="entry name" value="WD_REPEATS_REGION"/>
    <property type="match status" value="7"/>
</dbReference>
<dbReference type="InterPro" id="IPR056884">
    <property type="entry name" value="NPHP3-like_N"/>
</dbReference>
<evidence type="ECO:0000313" key="7">
    <source>
        <dbReference type="EMBL" id="KAK0746428.1"/>
    </source>
</evidence>
<evidence type="ECO:0000256" key="1">
    <source>
        <dbReference type="ARBA" id="ARBA00022574"/>
    </source>
</evidence>
<feature type="repeat" description="WD" evidence="3">
    <location>
        <begin position="1030"/>
        <end position="1071"/>
    </location>
</feature>
<dbReference type="PRINTS" id="PR00320">
    <property type="entry name" value="GPROTEINBRPT"/>
</dbReference>
<dbReference type="PANTHER" id="PTHR19879">
    <property type="entry name" value="TRANSCRIPTION INITIATION FACTOR TFIID"/>
    <property type="match status" value="1"/>
</dbReference>